<dbReference type="InterPro" id="IPR014162">
    <property type="entry name" value="CpoB_C"/>
</dbReference>
<dbReference type="Pfam" id="PF13525">
    <property type="entry name" value="YfiO"/>
    <property type="match status" value="1"/>
</dbReference>
<dbReference type="GO" id="GO:0043093">
    <property type="term" value="P:FtsZ-dependent cytokinesis"/>
    <property type="evidence" value="ECO:0007669"/>
    <property type="project" value="UniProtKB-UniRule"/>
</dbReference>
<accession>A0AA35U9X2</accession>
<evidence type="ECO:0000256" key="3">
    <source>
        <dbReference type="SAM" id="MobiDB-lite"/>
    </source>
</evidence>
<feature type="domain" description="YbgF trimerisation" evidence="5">
    <location>
        <begin position="38"/>
        <end position="109"/>
    </location>
</feature>
<dbReference type="Pfam" id="PF16331">
    <property type="entry name" value="TolA_bind_tri"/>
    <property type="match status" value="1"/>
</dbReference>
<evidence type="ECO:0000259" key="5">
    <source>
        <dbReference type="Pfam" id="PF16331"/>
    </source>
</evidence>
<dbReference type="HAMAP" id="MF_02066">
    <property type="entry name" value="CpoB"/>
    <property type="match status" value="1"/>
</dbReference>
<dbReference type="InterPro" id="IPR034706">
    <property type="entry name" value="CpoB"/>
</dbReference>
<dbReference type="InterPro" id="IPR011990">
    <property type="entry name" value="TPR-like_helical_dom_sf"/>
</dbReference>
<evidence type="ECO:0000259" key="4">
    <source>
        <dbReference type="Pfam" id="PF13525"/>
    </source>
</evidence>
<organism evidence="6 7">
    <name type="scientific">Methylococcus capsulatus</name>
    <dbReference type="NCBI Taxonomy" id="414"/>
    <lineage>
        <taxon>Bacteria</taxon>
        <taxon>Pseudomonadati</taxon>
        <taxon>Pseudomonadota</taxon>
        <taxon>Gammaproteobacteria</taxon>
        <taxon>Methylococcales</taxon>
        <taxon>Methylococcaceae</taxon>
        <taxon>Methylococcus</taxon>
    </lineage>
</organism>
<proteinExistence type="inferred from homology"/>
<dbReference type="SUPFAM" id="SSF48452">
    <property type="entry name" value="TPR-like"/>
    <property type="match status" value="1"/>
</dbReference>
<feature type="region of interest" description="Disordered" evidence="3">
    <location>
        <begin position="101"/>
        <end position="161"/>
    </location>
</feature>
<keyword evidence="2" id="KW-0131">Cell cycle</keyword>
<feature type="compositionally biased region" description="Pro residues" evidence="3">
    <location>
        <begin position="141"/>
        <end position="154"/>
    </location>
</feature>
<feature type="compositionally biased region" description="Low complexity" evidence="3">
    <location>
        <begin position="103"/>
        <end position="124"/>
    </location>
</feature>
<comment type="similarity">
    <text evidence="2">Belongs to the CpoB family.</text>
</comment>
<feature type="coiled-coil region" evidence="2">
    <location>
        <begin position="47"/>
        <end position="88"/>
    </location>
</feature>
<evidence type="ECO:0000313" key="6">
    <source>
        <dbReference type="EMBL" id="CAI8719129.1"/>
    </source>
</evidence>
<evidence type="ECO:0000313" key="7">
    <source>
        <dbReference type="Proteomes" id="UP001158598"/>
    </source>
</evidence>
<dbReference type="Proteomes" id="UP001158598">
    <property type="component" value="Chromosome"/>
</dbReference>
<evidence type="ECO:0000256" key="2">
    <source>
        <dbReference type="HAMAP-Rule" id="MF_02066"/>
    </source>
</evidence>
<keyword evidence="2 6" id="KW-0132">Cell division</keyword>
<dbReference type="RefSeq" id="WP_036246538.1">
    <property type="nucleotide sequence ID" value="NZ_OX458332.1"/>
</dbReference>
<keyword evidence="2" id="KW-0175">Coiled coil</keyword>
<evidence type="ECO:0000256" key="1">
    <source>
        <dbReference type="ARBA" id="ARBA00022729"/>
    </source>
</evidence>
<dbReference type="NCBIfam" id="TIGR02795">
    <property type="entry name" value="tol_pal_ybgF"/>
    <property type="match status" value="1"/>
</dbReference>
<dbReference type="InterPro" id="IPR039565">
    <property type="entry name" value="BamD-like"/>
</dbReference>
<protein>
    <recommendedName>
        <fullName evidence="2">Cell division coordinator CpoB</fullName>
    </recommendedName>
</protein>
<dbReference type="Gene3D" id="1.20.5.110">
    <property type="match status" value="1"/>
</dbReference>
<dbReference type="GO" id="GO:0030288">
    <property type="term" value="C:outer membrane-bounded periplasmic space"/>
    <property type="evidence" value="ECO:0007669"/>
    <property type="project" value="UniProtKB-UniRule"/>
</dbReference>
<keyword evidence="2" id="KW-0574">Periplasm</keyword>
<feature type="domain" description="Outer membrane lipoprotein BamD-like" evidence="4">
    <location>
        <begin position="160"/>
        <end position="281"/>
    </location>
</feature>
<dbReference type="Gene3D" id="1.25.40.10">
    <property type="entry name" value="Tetratricopeptide repeat domain"/>
    <property type="match status" value="1"/>
</dbReference>
<dbReference type="InterPro" id="IPR032519">
    <property type="entry name" value="YbgF_tri"/>
</dbReference>
<reference evidence="6" key="1">
    <citation type="submission" date="2023-03" db="EMBL/GenBank/DDBJ databases">
        <authorList>
            <person name="Pearce D."/>
        </authorList>
    </citation>
    <scope>NUCLEOTIDE SEQUENCE</scope>
    <source>
        <strain evidence="6">Mc</strain>
    </source>
</reference>
<dbReference type="GO" id="GO:0070206">
    <property type="term" value="P:protein trimerization"/>
    <property type="evidence" value="ECO:0007669"/>
    <property type="project" value="InterPro"/>
</dbReference>
<comment type="function">
    <text evidence="2">Mediates coordination of peptidoglycan synthesis and outer membrane constriction during cell division.</text>
</comment>
<dbReference type="EMBL" id="OX458332">
    <property type="protein sequence ID" value="CAI8719129.1"/>
    <property type="molecule type" value="Genomic_DNA"/>
</dbReference>
<sequence length="285" mass="30642">MRSLPVLFMSCGLSLAVPVQAEQGYGGYDAGGYGAETLDERVAKLEKKLAGQVLVDLNTQIERLQRELAKTRGQLEEVNHKLETLKSQQQAMYTDLDQRIRQGAGSPPAASADGVAADAPDAGAEGAGTGGETRTAAATPAPAPTSRPVAPPPASDGAAREAAYQRAFGTLKDGRFAEAIKEFKSFTARYPSGDYADNGQYWLGEAHYVNRDFSSAKEAFQKLIKNFPQSAKVPDAALKLAYIESDTGQIASARQMLNDVIKRYPGSSAAKQAEKRLQKMQQEKR</sequence>
<comment type="subcellular location">
    <subcellularLocation>
        <location evidence="2">Periplasm</location>
    </subcellularLocation>
</comment>
<keyword evidence="1 2" id="KW-0732">Signal</keyword>
<name>A0AA35U9X2_METCP</name>
<dbReference type="AlphaFoldDB" id="A0AA35U9X2"/>
<gene>
    <name evidence="2 6" type="primary">cpoB</name>
    <name evidence="6" type="ORF">MCNOR_0056</name>
</gene>